<keyword evidence="6" id="KW-1185">Reference proteome</keyword>
<name>A0A177EAI8_9MICR</name>
<dbReference type="STRING" id="1805483.A0A177EAI8"/>
<dbReference type="VEuPathDB" id="MicrosporidiaDB:NEDG_01093"/>
<evidence type="ECO:0000256" key="3">
    <source>
        <dbReference type="PROSITE-ProRule" id="PRU00464"/>
    </source>
</evidence>
<feature type="short sequence motif" description="Histidine triad motif" evidence="2 3">
    <location>
        <begin position="94"/>
        <end position="98"/>
    </location>
</feature>
<dbReference type="AlphaFoldDB" id="A0A177EAI8"/>
<organism evidence="5 6">
    <name type="scientific">Nematocida displodere</name>
    <dbReference type="NCBI Taxonomy" id="1805483"/>
    <lineage>
        <taxon>Eukaryota</taxon>
        <taxon>Fungi</taxon>
        <taxon>Fungi incertae sedis</taxon>
        <taxon>Microsporidia</taxon>
        <taxon>Nematocida</taxon>
    </lineage>
</organism>
<feature type="domain" description="HIT" evidence="4">
    <location>
        <begin position="9"/>
        <end position="109"/>
    </location>
</feature>
<dbReference type="PROSITE" id="PS51084">
    <property type="entry name" value="HIT_2"/>
    <property type="match status" value="1"/>
</dbReference>
<evidence type="ECO:0000313" key="5">
    <source>
        <dbReference type="EMBL" id="OAG28954.1"/>
    </source>
</evidence>
<dbReference type="RefSeq" id="XP_067543699.1">
    <property type="nucleotide sequence ID" value="XM_067688511.1"/>
</dbReference>
<protein>
    <recommendedName>
        <fullName evidence="4">HIT domain-containing protein</fullName>
    </recommendedName>
</protein>
<feature type="active site" description="Tele-AMP-histidine intermediate" evidence="1">
    <location>
        <position position="96"/>
    </location>
</feature>
<dbReference type="OrthoDB" id="672793at2759"/>
<dbReference type="PANTHER" id="PTHR46648:SF1">
    <property type="entry name" value="ADENOSINE 5'-MONOPHOSPHORAMIDASE HNT1"/>
    <property type="match status" value="1"/>
</dbReference>
<sequence length="146" mass="16332">MGQSQESCIFCRIIRKEMGDIIYEDERTVVILDINPLATGHMLIIPKEHTTTMDQLPSSQLVGILGLIKKIVETTGLERYNILQNNRHIQSVDHVHFHLIPCWAGGAGSEKGALAIKWETIEQTEADRLAHGSYKALLGNLTTNKE</sequence>
<dbReference type="InterPro" id="IPR001310">
    <property type="entry name" value="Histidine_triad_HIT"/>
</dbReference>
<dbReference type="GO" id="GO:0009117">
    <property type="term" value="P:nucleotide metabolic process"/>
    <property type="evidence" value="ECO:0007669"/>
    <property type="project" value="TreeGrafter"/>
</dbReference>
<proteinExistence type="predicted"/>
<dbReference type="InterPro" id="IPR036265">
    <property type="entry name" value="HIT-like_sf"/>
</dbReference>
<evidence type="ECO:0000259" key="4">
    <source>
        <dbReference type="PROSITE" id="PS51084"/>
    </source>
</evidence>
<comment type="caution">
    <text evidence="5">The sequence shown here is derived from an EMBL/GenBank/DDBJ whole genome shotgun (WGS) entry which is preliminary data.</text>
</comment>
<dbReference type="InterPro" id="IPR011146">
    <property type="entry name" value="HIT-like"/>
</dbReference>
<accession>A0A177EAI8</accession>
<reference evidence="5 6" key="1">
    <citation type="submission" date="2016-02" db="EMBL/GenBank/DDBJ databases">
        <title>Discovery of a natural microsporidian pathogen with a broad tissue tropism in Caenorhabditis elegans.</title>
        <authorList>
            <person name="Luallen R.J."/>
            <person name="Reinke A.W."/>
            <person name="Tong L."/>
            <person name="Botts M.R."/>
            <person name="Felix M.-A."/>
            <person name="Troemel E.R."/>
        </authorList>
    </citation>
    <scope>NUCLEOTIDE SEQUENCE [LARGE SCALE GENOMIC DNA]</scope>
    <source>
        <strain evidence="5 6">JUm2807</strain>
    </source>
</reference>
<dbReference type="EMBL" id="LTDL01000042">
    <property type="protein sequence ID" value="OAG28954.1"/>
    <property type="molecule type" value="Genomic_DNA"/>
</dbReference>
<gene>
    <name evidence="5" type="ORF">NEDG_01093</name>
</gene>
<evidence type="ECO:0000256" key="1">
    <source>
        <dbReference type="PIRSR" id="PIRSR601310-1"/>
    </source>
</evidence>
<evidence type="ECO:0000256" key="2">
    <source>
        <dbReference type="PIRSR" id="PIRSR601310-3"/>
    </source>
</evidence>
<dbReference type="Proteomes" id="UP000185944">
    <property type="component" value="Unassembled WGS sequence"/>
</dbReference>
<dbReference type="Gene3D" id="3.30.428.10">
    <property type="entry name" value="HIT-like"/>
    <property type="match status" value="1"/>
</dbReference>
<evidence type="ECO:0000313" key="6">
    <source>
        <dbReference type="Proteomes" id="UP000185944"/>
    </source>
</evidence>
<dbReference type="SUPFAM" id="SSF54197">
    <property type="entry name" value="HIT-like"/>
    <property type="match status" value="1"/>
</dbReference>
<dbReference type="PANTHER" id="PTHR46648">
    <property type="entry name" value="HIT FAMILY PROTEIN 1"/>
    <property type="match status" value="1"/>
</dbReference>
<dbReference type="GeneID" id="93647443"/>
<dbReference type="GO" id="GO:0003824">
    <property type="term" value="F:catalytic activity"/>
    <property type="evidence" value="ECO:0007669"/>
    <property type="project" value="InterPro"/>
</dbReference>
<dbReference type="Pfam" id="PF01230">
    <property type="entry name" value="HIT"/>
    <property type="match status" value="1"/>
</dbReference>